<protein>
    <submittedName>
        <fullName evidence="2">P1 family peptidase</fullName>
    </submittedName>
</protein>
<proteinExistence type="inferred from homology"/>
<dbReference type="CDD" id="cd02252">
    <property type="entry name" value="nylC_like"/>
    <property type="match status" value="1"/>
</dbReference>
<dbReference type="Pfam" id="PF03576">
    <property type="entry name" value="Peptidase_S58"/>
    <property type="match status" value="1"/>
</dbReference>
<comment type="similarity">
    <text evidence="1">Belongs to the peptidase S58 family.</text>
</comment>
<evidence type="ECO:0000313" key="3">
    <source>
        <dbReference type="Proteomes" id="UP000824049"/>
    </source>
</evidence>
<dbReference type="InterPro" id="IPR005321">
    <property type="entry name" value="Peptidase_S58_DmpA"/>
</dbReference>
<reference evidence="2" key="2">
    <citation type="submission" date="2021-04" db="EMBL/GenBank/DDBJ databases">
        <authorList>
            <person name="Gilroy R."/>
        </authorList>
    </citation>
    <scope>NUCLEOTIDE SEQUENCE</scope>
    <source>
        <strain evidence="2">CHK179-28034</strain>
    </source>
</reference>
<organism evidence="2 3">
    <name type="scientific">Candidatus Anaerobutyricum stercoris</name>
    <dbReference type="NCBI Taxonomy" id="2838457"/>
    <lineage>
        <taxon>Bacteria</taxon>
        <taxon>Bacillati</taxon>
        <taxon>Bacillota</taxon>
        <taxon>Clostridia</taxon>
        <taxon>Lachnospirales</taxon>
        <taxon>Lachnospiraceae</taxon>
        <taxon>Anaerobutyricum</taxon>
    </lineage>
</organism>
<name>A0A9D2EM01_9FIRM</name>
<dbReference type="EMBL" id="DXBR01000086">
    <property type="protein sequence ID" value="HIZ40153.1"/>
    <property type="molecule type" value="Genomic_DNA"/>
</dbReference>
<accession>A0A9D2EM01</accession>
<dbReference type="SUPFAM" id="SSF56266">
    <property type="entry name" value="DmpA/ArgJ-like"/>
    <property type="match status" value="1"/>
</dbReference>
<reference evidence="2" key="1">
    <citation type="journal article" date="2021" name="PeerJ">
        <title>Extensive microbial diversity within the chicken gut microbiome revealed by metagenomics and culture.</title>
        <authorList>
            <person name="Gilroy R."/>
            <person name="Ravi A."/>
            <person name="Getino M."/>
            <person name="Pursley I."/>
            <person name="Horton D.L."/>
            <person name="Alikhan N.F."/>
            <person name="Baker D."/>
            <person name="Gharbi K."/>
            <person name="Hall N."/>
            <person name="Watson M."/>
            <person name="Adriaenssens E.M."/>
            <person name="Foster-Nyarko E."/>
            <person name="Jarju S."/>
            <person name="Secka A."/>
            <person name="Antonio M."/>
            <person name="Oren A."/>
            <person name="Chaudhuri R.R."/>
            <person name="La Ragione R."/>
            <person name="Hildebrand F."/>
            <person name="Pallen M.J."/>
        </authorList>
    </citation>
    <scope>NUCLEOTIDE SEQUENCE</scope>
    <source>
        <strain evidence="2">CHK179-28034</strain>
    </source>
</reference>
<dbReference type="Proteomes" id="UP000824049">
    <property type="component" value="Unassembled WGS sequence"/>
</dbReference>
<evidence type="ECO:0000256" key="1">
    <source>
        <dbReference type="ARBA" id="ARBA00007068"/>
    </source>
</evidence>
<dbReference type="GO" id="GO:0004177">
    <property type="term" value="F:aminopeptidase activity"/>
    <property type="evidence" value="ECO:0007669"/>
    <property type="project" value="TreeGrafter"/>
</dbReference>
<gene>
    <name evidence="2" type="ORF">H9968_09575</name>
</gene>
<dbReference type="PANTHER" id="PTHR36512:SF3">
    <property type="entry name" value="BLR5678 PROTEIN"/>
    <property type="match status" value="1"/>
</dbReference>
<evidence type="ECO:0000313" key="2">
    <source>
        <dbReference type="EMBL" id="HIZ40153.1"/>
    </source>
</evidence>
<dbReference type="PANTHER" id="PTHR36512">
    <property type="entry name" value="D-AMINOPEPTIDASE"/>
    <property type="match status" value="1"/>
</dbReference>
<sequence>MNKTESILKEHEINITDIKGIKIGQTENVSAGTGCTVILAEKGMAAGLDVRGGGPASRESELMNPLAAAQEIHGIVLAGGSAFGLDAAGGVMQYLEERGIGFDVSVTKVPLVCQADLFDLTVGDMTVRPDKAMGYAACVNAEKGNYRDGCYGAGCGATVGKFAGMEYCMKSGIGSYAVQIGGLQVGAVVAVNALGDIYDWRSGRKIAGLLAEDKCSFRDTVEMMCASTEVVENKFTGNTTIGVVITNGDFGKASLCKIAGMAQNGYARAIRPVHTSADGDSIYAVSAGNVSEKVKADQDLVGTLAAEVMSEAIIRAVTSAESAYGFPAYRELKARENKR</sequence>
<dbReference type="InterPro" id="IPR016117">
    <property type="entry name" value="ArgJ-like_dom_sf"/>
</dbReference>
<comment type="caution">
    <text evidence="2">The sequence shown here is derived from an EMBL/GenBank/DDBJ whole genome shotgun (WGS) entry which is preliminary data.</text>
</comment>
<dbReference type="AlphaFoldDB" id="A0A9D2EM01"/>
<dbReference type="Gene3D" id="3.60.70.12">
    <property type="entry name" value="L-amino peptidase D-ALA esterase/amidase"/>
    <property type="match status" value="1"/>
</dbReference>